<keyword evidence="1" id="KW-1133">Transmembrane helix</keyword>
<organism evidence="2 3">
    <name type="scientific">Microbulbifer taiwanensis</name>
    <dbReference type="NCBI Taxonomy" id="986746"/>
    <lineage>
        <taxon>Bacteria</taxon>
        <taxon>Pseudomonadati</taxon>
        <taxon>Pseudomonadota</taxon>
        <taxon>Gammaproteobacteria</taxon>
        <taxon>Cellvibrionales</taxon>
        <taxon>Microbulbiferaceae</taxon>
        <taxon>Microbulbifer</taxon>
    </lineage>
</organism>
<dbReference type="Proteomes" id="UP001596425">
    <property type="component" value="Unassembled WGS sequence"/>
</dbReference>
<evidence type="ECO:0000313" key="3">
    <source>
        <dbReference type="Proteomes" id="UP001596425"/>
    </source>
</evidence>
<feature type="transmembrane region" description="Helical" evidence="1">
    <location>
        <begin position="82"/>
        <end position="100"/>
    </location>
</feature>
<accession>A0ABW1YS89</accession>
<comment type="caution">
    <text evidence="2">The sequence shown here is derived from an EMBL/GenBank/DDBJ whole genome shotgun (WGS) entry which is preliminary data.</text>
</comment>
<reference evidence="3" key="1">
    <citation type="journal article" date="2019" name="Int. J. Syst. Evol. Microbiol.">
        <title>The Global Catalogue of Microorganisms (GCM) 10K type strain sequencing project: providing services to taxonomists for standard genome sequencing and annotation.</title>
        <authorList>
            <consortium name="The Broad Institute Genomics Platform"/>
            <consortium name="The Broad Institute Genome Sequencing Center for Infectious Disease"/>
            <person name="Wu L."/>
            <person name="Ma J."/>
        </authorList>
    </citation>
    <scope>NUCLEOTIDE SEQUENCE [LARGE SCALE GENOMIC DNA]</scope>
    <source>
        <strain evidence="3">CGMCC 1.13718</strain>
    </source>
</reference>
<keyword evidence="1" id="KW-0812">Transmembrane</keyword>
<dbReference type="RefSeq" id="WP_193193595.1">
    <property type="nucleotide sequence ID" value="NZ_JACZFR010000048.1"/>
</dbReference>
<evidence type="ECO:0000256" key="1">
    <source>
        <dbReference type="SAM" id="Phobius"/>
    </source>
</evidence>
<dbReference type="EMBL" id="JBHSVR010000001">
    <property type="protein sequence ID" value="MFC6635481.1"/>
    <property type="molecule type" value="Genomic_DNA"/>
</dbReference>
<feature type="transmembrane region" description="Helical" evidence="1">
    <location>
        <begin position="106"/>
        <end position="125"/>
    </location>
</feature>
<gene>
    <name evidence="2" type="ORF">ACFQBM_19575</name>
</gene>
<keyword evidence="1" id="KW-0472">Membrane</keyword>
<proteinExistence type="predicted"/>
<protein>
    <submittedName>
        <fullName evidence="2">Uncharacterized protein</fullName>
    </submittedName>
</protein>
<feature type="transmembrane region" description="Helical" evidence="1">
    <location>
        <begin position="50"/>
        <end position="75"/>
    </location>
</feature>
<sequence length="138" mass="15601">MKTTKQIFSLLILLFLLSISLQGFFGYIPQWERLVRVWGEGGSGIYGAFVKGWVGATLFLNPGFHLVAFVAYLFIRTKEDPALGYIAVSPVVYFVYIAIANNLSSLFVPWLIFQVVVVYALLHLWRYTAGNGFNKARQ</sequence>
<name>A0ABW1YS89_9GAMM</name>
<evidence type="ECO:0000313" key="2">
    <source>
        <dbReference type="EMBL" id="MFC6635481.1"/>
    </source>
</evidence>
<keyword evidence="3" id="KW-1185">Reference proteome</keyword>